<accession>A0ABZ2XY98</accession>
<dbReference type="InterPro" id="IPR014777">
    <property type="entry name" value="4pyrrole_Mease_sub1"/>
</dbReference>
<protein>
    <recommendedName>
        <fullName evidence="6">Precorrin-6A synthase [deacetylating]</fullName>
        <ecNumber evidence="6">2.1.1.152</ecNumber>
    </recommendedName>
</protein>
<comment type="function">
    <text evidence="6">Catalyzes the methylation of C-1 in precorrin-5 and the subsequent extrusion of acetic acid from the resulting intermediate to form cobalt-precorrin-6A.</text>
</comment>
<dbReference type="GO" id="GO:0032259">
    <property type="term" value="P:methylation"/>
    <property type="evidence" value="ECO:0007669"/>
    <property type="project" value="UniProtKB-KW"/>
</dbReference>
<dbReference type="SUPFAM" id="SSF53790">
    <property type="entry name" value="Tetrapyrrole methylase"/>
    <property type="match status" value="1"/>
</dbReference>
<evidence type="ECO:0000259" key="7">
    <source>
        <dbReference type="Pfam" id="PF00590"/>
    </source>
</evidence>
<comment type="pathway">
    <text evidence="1">Cofactor biosynthesis; adenosylcobalamin biosynthesis.</text>
</comment>
<reference evidence="8 9" key="1">
    <citation type="submission" date="2023-04" db="EMBL/GenBank/DDBJ databases">
        <title>Complete genome sequence of Alisedimentitalea scapharcae.</title>
        <authorList>
            <person name="Rong J.-C."/>
            <person name="Yi M.-L."/>
            <person name="Zhao Q."/>
        </authorList>
    </citation>
    <scope>NUCLEOTIDE SEQUENCE [LARGE SCALE GENOMIC DNA]</scope>
    <source>
        <strain evidence="8 9">KCTC 42119</strain>
    </source>
</reference>
<evidence type="ECO:0000256" key="3">
    <source>
        <dbReference type="ARBA" id="ARBA00022603"/>
    </source>
</evidence>
<dbReference type="InterPro" id="IPR012797">
    <property type="entry name" value="CobF"/>
</dbReference>
<evidence type="ECO:0000256" key="6">
    <source>
        <dbReference type="PIRNR" id="PIRNR036525"/>
    </source>
</evidence>
<keyword evidence="4 6" id="KW-0808">Transferase</keyword>
<dbReference type="InterPro" id="IPR000878">
    <property type="entry name" value="4pyrrol_Mease"/>
</dbReference>
<sequence>MIELTLIGIGTGNPQHLTLQAVDALNAQDLILIPNKGAGKDDLAGLRRQICDRAIRGAGPQIIEFDLPIRNEATTDYRRRVDDWHDAIAEIWWQNITANLPDTGGKVGFLVWGDPSLYDSTMRIADRLLTRAAFTISVIPGITSIQALTAGHAIPLNEINGPVVITTGRQLRDHGWPEGADTVVVMLDGTCSFQTLDQDGVQIWWSGFAGMPEEITLSGPLSEVCQTIIDTRAQARADHGWIMDIYLLRR</sequence>
<dbReference type="PANTHER" id="PTHR43467">
    <property type="entry name" value="COBALT-PRECORRIN-2 C(20)-METHYLTRANSFERASE"/>
    <property type="match status" value="1"/>
</dbReference>
<evidence type="ECO:0000256" key="2">
    <source>
        <dbReference type="ARBA" id="ARBA00022573"/>
    </source>
</evidence>
<name>A0ABZ2XY98_9RHOB</name>
<dbReference type="PANTHER" id="PTHR43467:SF1">
    <property type="entry name" value="PRECORRIN-6A SYNTHASE [DEACETYLATING]"/>
    <property type="match status" value="1"/>
</dbReference>
<dbReference type="EMBL" id="CP123584">
    <property type="protein sequence ID" value="WZK90272.1"/>
    <property type="molecule type" value="Genomic_DNA"/>
</dbReference>
<keyword evidence="5 6" id="KW-0949">S-adenosyl-L-methionine</keyword>
<dbReference type="Gene3D" id="3.30.950.10">
    <property type="entry name" value="Methyltransferase, Cobalt-precorrin-4 Transmethylase, Domain 2"/>
    <property type="match status" value="1"/>
</dbReference>
<dbReference type="InterPro" id="IPR035996">
    <property type="entry name" value="4pyrrol_Methylase_sf"/>
</dbReference>
<organism evidence="8 9">
    <name type="scientific">Aliisedimentitalea scapharcae</name>
    <dbReference type="NCBI Taxonomy" id="1524259"/>
    <lineage>
        <taxon>Bacteria</taxon>
        <taxon>Pseudomonadati</taxon>
        <taxon>Pseudomonadota</taxon>
        <taxon>Alphaproteobacteria</taxon>
        <taxon>Rhodobacterales</taxon>
        <taxon>Roseobacteraceae</taxon>
        <taxon>Aliisedimentitalea</taxon>
    </lineage>
</organism>
<dbReference type="RefSeq" id="WP_406648863.1">
    <property type="nucleotide sequence ID" value="NZ_CP123584.1"/>
</dbReference>
<proteinExistence type="predicted"/>
<dbReference type="EC" id="2.1.1.152" evidence="6"/>
<evidence type="ECO:0000313" key="9">
    <source>
        <dbReference type="Proteomes" id="UP001623232"/>
    </source>
</evidence>
<evidence type="ECO:0000256" key="5">
    <source>
        <dbReference type="ARBA" id="ARBA00022691"/>
    </source>
</evidence>
<dbReference type="Proteomes" id="UP001623232">
    <property type="component" value="Chromosome"/>
</dbReference>
<gene>
    <name evidence="8" type="primary">cobF</name>
    <name evidence="8" type="ORF">QEZ52_06940</name>
</gene>
<dbReference type="InterPro" id="IPR014776">
    <property type="entry name" value="4pyrrole_Mease_sub2"/>
</dbReference>
<keyword evidence="2" id="KW-0169">Cobalamin biosynthesis</keyword>
<dbReference type="NCBIfam" id="TIGR02434">
    <property type="entry name" value="CobF"/>
    <property type="match status" value="1"/>
</dbReference>
<dbReference type="GO" id="GO:0043819">
    <property type="term" value="F:precorrin-6A synthase (deacetylating) activity"/>
    <property type="evidence" value="ECO:0007669"/>
    <property type="project" value="UniProtKB-EC"/>
</dbReference>
<dbReference type="PIRSF" id="PIRSF036525">
    <property type="entry name" value="CobF"/>
    <property type="match status" value="1"/>
</dbReference>
<keyword evidence="3 6" id="KW-0489">Methyltransferase</keyword>
<evidence type="ECO:0000256" key="1">
    <source>
        <dbReference type="ARBA" id="ARBA00004953"/>
    </source>
</evidence>
<keyword evidence="9" id="KW-1185">Reference proteome</keyword>
<dbReference type="CDD" id="cd11643">
    <property type="entry name" value="Precorrin-6A-synthase"/>
    <property type="match status" value="1"/>
</dbReference>
<comment type="catalytic activity">
    <reaction evidence="6">
        <text>precorrin-5 + S-adenosyl-L-methionine + H2O = precorrin-6A + acetate + S-adenosyl-L-homocysteine + 2 H(+)</text>
        <dbReference type="Rhea" id="RHEA:18261"/>
        <dbReference type="ChEBI" id="CHEBI:15377"/>
        <dbReference type="ChEBI" id="CHEBI:15378"/>
        <dbReference type="ChEBI" id="CHEBI:30089"/>
        <dbReference type="ChEBI" id="CHEBI:57856"/>
        <dbReference type="ChEBI" id="CHEBI:59789"/>
        <dbReference type="ChEBI" id="CHEBI:77871"/>
        <dbReference type="ChEBI" id="CHEBI:77872"/>
        <dbReference type="EC" id="2.1.1.152"/>
    </reaction>
</comment>
<evidence type="ECO:0000256" key="4">
    <source>
        <dbReference type="ARBA" id="ARBA00022679"/>
    </source>
</evidence>
<dbReference type="Pfam" id="PF00590">
    <property type="entry name" value="TP_methylase"/>
    <property type="match status" value="1"/>
</dbReference>
<feature type="domain" description="Tetrapyrrole methylase" evidence="7">
    <location>
        <begin position="4"/>
        <end position="224"/>
    </location>
</feature>
<dbReference type="Gene3D" id="3.40.1010.10">
    <property type="entry name" value="Cobalt-precorrin-4 Transmethylase, Domain 1"/>
    <property type="match status" value="1"/>
</dbReference>
<evidence type="ECO:0000313" key="8">
    <source>
        <dbReference type="EMBL" id="WZK90272.1"/>
    </source>
</evidence>